<evidence type="ECO:0000256" key="3">
    <source>
        <dbReference type="ARBA" id="ARBA00022825"/>
    </source>
</evidence>
<dbReference type="GeneTree" id="ENSGT00940000162161"/>
<feature type="domain" description="Peptidase S1" evidence="6">
    <location>
        <begin position="25"/>
        <end position="246"/>
    </location>
</feature>
<keyword evidence="2" id="KW-0378">Hydrolase</keyword>
<dbReference type="InterPro" id="IPR018114">
    <property type="entry name" value="TRYPSIN_HIS"/>
</dbReference>
<dbReference type="GO" id="GO:0004252">
    <property type="term" value="F:serine-type endopeptidase activity"/>
    <property type="evidence" value="ECO:0007669"/>
    <property type="project" value="InterPro"/>
</dbReference>
<dbReference type="PRINTS" id="PR00722">
    <property type="entry name" value="CHYMOTRYPSIN"/>
</dbReference>
<reference evidence="7" key="2">
    <citation type="submission" date="2025-09" db="UniProtKB">
        <authorList>
            <consortium name="Ensembl"/>
        </authorList>
    </citation>
    <scope>IDENTIFICATION</scope>
</reference>
<keyword evidence="5" id="KW-0732">Signal</keyword>
<keyword evidence="3" id="KW-0720">Serine protease</keyword>
<keyword evidence="4" id="KW-1015">Disulfide bond</keyword>
<dbReference type="STRING" id="48699.ENSPLAP00000024872"/>
<name>A0A3B3VIW2_9TELE</name>
<dbReference type="Ensembl" id="ENSPLAT00000002280.1">
    <property type="protein sequence ID" value="ENSPLAP00000024872.1"/>
    <property type="gene ID" value="ENSPLAG00000011523.1"/>
</dbReference>
<sequence length="248" mass="27160">MFRGFPALIGFFVCFFITGAEGTKIVGGKDAVPHSRPYMASLQIQGRHICGGVLLREDFVLTAAHCDLMIPYTVVLGADTLEANEPAKQSLRVLRSFPHPDYTELANDIMLLKVGSRANLTKEVQLISLRSGRLRTGSSCITAGWGDIGDNNTLANRLQEVNVTIMSPRTCQRRWREVPIARTMVCSMGSRNIQGFCSGDSGGPLVCDGASAGVVSFSGRRCGDIRTPDVYTRVDSFRQWIEKVLNDN</sequence>
<dbReference type="InterPro" id="IPR009003">
    <property type="entry name" value="Peptidase_S1_PA"/>
</dbReference>
<dbReference type="AlphaFoldDB" id="A0A3B3VIW2"/>
<keyword evidence="8" id="KW-1185">Reference proteome</keyword>
<reference evidence="7" key="1">
    <citation type="submission" date="2025-08" db="UniProtKB">
        <authorList>
            <consortium name="Ensembl"/>
        </authorList>
    </citation>
    <scope>IDENTIFICATION</scope>
</reference>
<dbReference type="Proteomes" id="UP000261500">
    <property type="component" value="Unplaced"/>
</dbReference>
<evidence type="ECO:0000313" key="7">
    <source>
        <dbReference type="Ensembl" id="ENSPLAP00000024872.1"/>
    </source>
</evidence>
<dbReference type="InterPro" id="IPR001254">
    <property type="entry name" value="Trypsin_dom"/>
</dbReference>
<dbReference type="SMART" id="SM00020">
    <property type="entry name" value="Tryp_SPc"/>
    <property type="match status" value="1"/>
</dbReference>
<evidence type="ECO:0000313" key="8">
    <source>
        <dbReference type="Proteomes" id="UP000261500"/>
    </source>
</evidence>
<feature type="signal peptide" evidence="5">
    <location>
        <begin position="1"/>
        <end position="22"/>
    </location>
</feature>
<dbReference type="CDD" id="cd00190">
    <property type="entry name" value="Tryp_SPc"/>
    <property type="match status" value="1"/>
</dbReference>
<evidence type="ECO:0000259" key="6">
    <source>
        <dbReference type="PROSITE" id="PS50240"/>
    </source>
</evidence>
<proteinExistence type="predicted"/>
<dbReference type="FunFam" id="2.40.10.10:FF:000036">
    <property type="entry name" value="Trypsin beta"/>
    <property type="match status" value="1"/>
</dbReference>
<evidence type="ECO:0000256" key="2">
    <source>
        <dbReference type="ARBA" id="ARBA00022801"/>
    </source>
</evidence>
<dbReference type="PROSITE" id="PS50240">
    <property type="entry name" value="TRYPSIN_DOM"/>
    <property type="match status" value="1"/>
</dbReference>
<dbReference type="PROSITE" id="PS00134">
    <property type="entry name" value="TRYPSIN_HIS"/>
    <property type="match status" value="1"/>
</dbReference>
<dbReference type="InterPro" id="IPR001314">
    <property type="entry name" value="Peptidase_S1A"/>
</dbReference>
<feature type="chain" id="PRO_5017279397" evidence="5">
    <location>
        <begin position="23"/>
        <end position="248"/>
    </location>
</feature>
<protein>
    <submittedName>
        <fullName evidence="7">Mast cell protease 3-like</fullName>
    </submittedName>
</protein>
<organism evidence="7 8">
    <name type="scientific">Poecilia latipinna</name>
    <name type="common">sailfin molly</name>
    <dbReference type="NCBI Taxonomy" id="48699"/>
    <lineage>
        <taxon>Eukaryota</taxon>
        <taxon>Metazoa</taxon>
        <taxon>Chordata</taxon>
        <taxon>Craniata</taxon>
        <taxon>Vertebrata</taxon>
        <taxon>Euteleostomi</taxon>
        <taxon>Actinopterygii</taxon>
        <taxon>Neopterygii</taxon>
        <taxon>Teleostei</taxon>
        <taxon>Neoteleostei</taxon>
        <taxon>Acanthomorphata</taxon>
        <taxon>Ovalentaria</taxon>
        <taxon>Atherinomorphae</taxon>
        <taxon>Cyprinodontiformes</taxon>
        <taxon>Poeciliidae</taxon>
        <taxon>Poeciliinae</taxon>
        <taxon>Poecilia</taxon>
    </lineage>
</organism>
<dbReference type="PANTHER" id="PTHR24271:SF55">
    <property type="entry name" value="SERINE PROTEASE 57"/>
    <property type="match status" value="1"/>
</dbReference>
<keyword evidence="1" id="KW-0645">Protease</keyword>
<dbReference type="InterPro" id="IPR043504">
    <property type="entry name" value="Peptidase_S1_PA_chymotrypsin"/>
</dbReference>
<dbReference type="SUPFAM" id="SSF50494">
    <property type="entry name" value="Trypsin-like serine proteases"/>
    <property type="match status" value="1"/>
</dbReference>
<dbReference type="PANTHER" id="PTHR24271">
    <property type="entry name" value="KALLIKREIN-RELATED"/>
    <property type="match status" value="1"/>
</dbReference>
<evidence type="ECO:0000256" key="4">
    <source>
        <dbReference type="ARBA" id="ARBA00023157"/>
    </source>
</evidence>
<evidence type="ECO:0000256" key="5">
    <source>
        <dbReference type="SAM" id="SignalP"/>
    </source>
</evidence>
<evidence type="ECO:0000256" key="1">
    <source>
        <dbReference type="ARBA" id="ARBA00022670"/>
    </source>
</evidence>
<dbReference type="Gene3D" id="2.40.10.10">
    <property type="entry name" value="Trypsin-like serine proteases"/>
    <property type="match status" value="2"/>
</dbReference>
<accession>A0A3B3VIW2</accession>
<dbReference type="GO" id="GO:0006508">
    <property type="term" value="P:proteolysis"/>
    <property type="evidence" value="ECO:0007669"/>
    <property type="project" value="UniProtKB-KW"/>
</dbReference>
<dbReference type="Pfam" id="PF00089">
    <property type="entry name" value="Trypsin"/>
    <property type="match status" value="1"/>
</dbReference>